<dbReference type="PROSITE" id="PS50943">
    <property type="entry name" value="HTH_CROC1"/>
    <property type="match status" value="1"/>
</dbReference>
<dbReference type="GO" id="GO:0003700">
    <property type="term" value="F:DNA-binding transcription factor activity"/>
    <property type="evidence" value="ECO:0007669"/>
    <property type="project" value="TreeGrafter"/>
</dbReference>
<evidence type="ECO:0000313" key="4">
    <source>
        <dbReference type="EMBL" id="MDM3929937.1"/>
    </source>
</evidence>
<dbReference type="Proteomes" id="UP000198286">
    <property type="component" value="Chromosome"/>
</dbReference>
<feature type="domain" description="HTH cro/C1-type" evidence="2">
    <location>
        <begin position="27"/>
        <end position="81"/>
    </location>
</feature>
<reference evidence="4" key="2">
    <citation type="submission" date="2023-06" db="EMBL/GenBank/DDBJ databases">
        <title>Itaconate inhibition of nontuberculous mycobacteria.</title>
        <authorList>
            <person name="Breen P."/>
            <person name="Zimbric M."/>
            <person name="Caverly L."/>
        </authorList>
    </citation>
    <scope>NUCLEOTIDE SEQUENCE</scope>
    <source>
        <strain evidence="4">FLAC1071</strain>
    </source>
</reference>
<dbReference type="SMART" id="SM00530">
    <property type="entry name" value="HTH_XRE"/>
    <property type="match status" value="1"/>
</dbReference>
<evidence type="ECO:0000259" key="2">
    <source>
        <dbReference type="PROSITE" id="PS50943"/>
    </source>
</evidence>
<dbReference type="GeneID" id="91489711"/>
<name>A0A220XWD2_MYCIT</name>
<dbReference type="SUPFAM" id="SSF47413">
    <property type="entry name" value="lambda repressor-like DNA-binding domains"/>
    <property type="match status" value="1"/>
</dbReference>
<dbReference type="InterPro" id="IPR001387">
    <property type="entry name" value="Cro/C1-type_HTH"/>
</dbReference>
<keyword evidence="6" id="KW-1185">Reference proteome</keyword>
<dbReference type="GO" id="GO:0005829">
    <property type="term" value="C:cytosol"/>
    <property type="evidence" value="ECO:0007669"/>
    <property type="project" value="TreeGrafter"/>
</dbReference>
<proteinExistence type="predicted"/>
<dbReference type="EMBL" id="CP015267">
    <property type="protein sequence ID" value="ASL15706.1"/>
    <property type="molecule type" value="Genomic_DNA"/>
</dbReference>
<evidence type="ECO:0000313" key="5">
    <source>
        <dbReference type="Proteomes" id="UP000198286"/>
    </source>
</evidence>
<keyword evidence="1" id="KW-0238">DNA-binding</keyword>
<reference evidence="3 5" key="1">
    <citation type="journal article" date="2017" name="Lancet Infect. Dis.">
        <title>Global outbreak of severe Mycobacterium chimaera disease after cardiac surgery: a molecular epidemiological study.</title>
        <authorList>
            <person name="van Ingen J."/>
            <person name="Kohl T."/>
            <person name="Kranzer K."/>
            <person name="Hasse B."/>
            <person name="Keller P."/>
            <person name="Szafranska A."/>
            <person name="Hillemann D."/>
            <person name="Chand M."/>
            <person name="Schreiber P."/>
            <person name="Sommerstein R."/>
            <person name="Berger C."/>
            <person name="Genoni M."/>
            <person name="Ruegg C."/>
            <person name="Troillet N."/>
            <person name="Widmer A.F."/>
            <person name="Becker S.L."/>
            <person name="Herrmann M."/>
            <person name="Eckmanns T."/>
            <person name="Haller S."/>
            <person name="Hoeller C."/>
            <person name="Debast S.B."/>
            <person name="Wolfhagen M.J."/>
            <person name="Hopman J."/>
            <person name="Kluytmans J."/>
            <person name="Langelaar M."/>
            <person name="Notermans D.W."/>
            <person name="ten Oever J."/>
            <person name="van den Barselaar P."/>
            <person name="Vonk A.B.A."/>
            <person name="Vos M.C."/>
            <person name="Ahmed N."/>
            <person name="Brown T."/>
            <person name="Crook D."/>
            <person name="Lamagni T."/>
            <person name="Phin N."/>
            <person name="Smith E.G."/>
            <person name="Zambon M."/>
            <person name="Serr A."/>
            <person name="Goetting T."/>
            <person name="Ebner W."/>
            <person name="Thuermer A."/>
            <person name="Utpatel C."/>
            <person name="Sproer C."/>
            <person name="Bunk B."/>
            <person name="Nubel U."/>
            <person name="Bloemberg G."/>
            <person name="Bottger E."/>
            <person name="Niemann S."/>
            <person name="Wagner D."/>
            <person name="Sax H."/>
        </authorList>
    </citation>
    <scope>NUCLEOTIDE SEQUENCE [LARGE SCALE GENOMIC DNA]</scope>
    <source>
        <strain evidence="3 5">ZUERICH-2</strain>
    </source>
</reference>
<dbReference type="GO" id="GO:0003677">
    <property type="term" value="F:DNA binding"/>
    <property type="evidence" value="ECO:0007669"/>
    <property type="project" value="UniProtKB-KW"/>
</dbReference>
<protein>
    <submittedName>
        <fullName evidence="4">Helix-turn-helix transcriptional regulator</fullName>
    </submittedName>
    <submittedName>
        <fullName evidence="3">XRE family transcriptional regulator</fullName>
    </submittedName>
</protein>
<dbReference type="Proteomes" id="UP001529272">
    <property type="component" value="Unassembled WGS sequence"/>
</dbReference>
<organism evidence="3 5">
    <name type="scientific">Mycobacterium intracellulare subsp. chimaera</name>
    <dbReference type="NCBI Taxonomy" id="222805"/>
    <lineage>
        <taxon>Bacteria</taxon>
        <taxon>Bacillati</taxon>
        <taxon>Actinomycetota</taxon>
        <taxon>Actinomycetes</taxon>
        <taxon>Mycobacteriales</taxon>
        <taxon>Mycobacteriaceae</taxon>
        <taxon>Mycobacterium</taxon>
        <taxon>Mycobacterium avium complex (MAC)</taxon>
    </lineage>
</organism>
<dbReference type="EMBL" id="JASZZX010000051">
    <property type="protein sequence ID" value="MDM3929937.1"/>
    <property type="molecule type" value="Genomic_DNA"/>
</dbReference>
<reference evidence="4" key="3">
    <citation type="submission" date="2023-06" db="EMBL/GenBank/DDBJ databases">
        <authorList>
            <person name="Spilker T."/>
        </authorList>
    </citation>
    <scope>NUCLEOTIDE SEQUENCE</scope>
    <source>
        <strain evidence="4">FLAC1071</strain>
    </source>
</reference>
<dbReference type="AlphaFoldDB" id="A0A220XWD2"/>
<evidence type="ECO:0000313" key="3">
    <source>
        <dbReference type="EMBL" id="ASL15706.1"/>
    </source>
</evidence>
<dbReference type="InterPro" id="IPR050807">
    <property type="entry name" value="TransReg_Diox_bact_type"/>
</dbReference>
<evidence type="ECO:0000313" key="6">
    <source>
        <dbReference type="Proteomes" id="UP001529272"/>
    </source>
</evidence>
<dbReference type="Pfam" id="PF01381">
    <property type="entry name" value="HTH_3"/>
    <property type="match status" value="1"/>
</dbReference>
<dbReference type="PANTHER" id="PTHR46797:SF1">
    <property type="entry name" value="METHYLPHOSPHONATE SYNTHASE"/>
    <property type="match status" value="1"/>
</dbReference>
<dbReference type="RefSeq" id="WP_036428947.1">
    <property type="nucleotide sequence ID" value="NZ_CAAHFK010000002.1"/>
</dbReference>
<dbReference type="InterPro" id="IPR010982">
    <property type="entry name" value="Lambda_DNA-bd_dom_sf"/>
</dbReference>
<dbReference type="CDD" id="cd00093">
    <property type="entry name" value="HTH_XRE"/>
    <property type="match status" value="1"/>
</dbReference>
<sequence length="92" mass="10766">MPTRPSQNSPERVAQWERWRSVVGHNIRELRIQQGMTQEALALRSGVTRNVLIDVEHGRRGLLYERLFDIAEALQVPVNELLVARARRRNKR</sequence>
<accession>A0A220XWD2</accession>
<gene>
    <name evidence="3" type="ORF">MYCOZU2_03318</name>
    <name evidence="4" type="ORF">QRB35_28580</name>
</gene>
<dbReference type="PANTHER" id="PTHR46797">
    <property type="entry name" value="HTH-TYPE TRANSCRIPTIONAL REGULATOR"/>
    <property type="match status" value="1"/>
</dbReference>
<evidence type="ECO:0000256" key="1">
    <source>
        <dbReference type="ARBA" id="ARBA00023125"/>
    </source>
</evidence>
<dbReference type="Gene3D" id="1.10.260.40">
    <property type="entry name" value="lambda repressor-like DNA-binding domains"/>
    <property type="match status" value="1"/>
</dbReference>